<sequence length="98" mass="10773">MFCTKLNCPRIVEGKTHDAHALEDVLTGLRSYLTANIKPVNGGDRCSWCERVKKQTLGHFDGEGGCPQERLARALAEYDEWLSAAEEEIAAREPAAVG</sequence>
<protein>
    <submittedName>
        <fullName evidence="1">Uncharacterized protein</fullName>
    </submittedName>
</protein>
<evidence type="ECO:0000313" key="1">
    <source>
        <dbReference type="EMBL" id="KKK53510.1"/>
    </source>
</evidence>
<dbReference type="EMBL" id="LAZR01066466">
    <property type="protein sequence ID" value="KKK53510.1"/>
    <property type="molecule type" value="Genomic_DNA"/>
</dbReference>
<accession>A0A0F8WYJ0</accession>
<name>A0A0F8WYJ0_9ZZZZ</name>
<dbReference type="AlphaFoldDB" id="A0A0F8WYJ0"/>
<proteinExistence type="predicted"/>
<reference evidence="1" key="1">
    <citation type="journal article" date="2015" name="Nature">
        <title>Complex archaea that bridge the gap between prokaryotes and eukaryotes.</title>
        <authorList>
            <person name="Spang A."/>
            <person name="Saw J.H."/>
            <person name="Jorgensen S.L."/>
            <person name="Zaremba-Niedzwiedzka K."/>
            <person name="Martijn J."/>
            <person name="Lind A.E."/>
            <person name="van Eijk R."/>
            <person name="Schleper C."/>
            <person name="Guy L."/>
            <person name="Ettema T.J."/>
        </authorList>
    </citation>
    <scope>NUCLEOTIDE SEQUENCE</scope>
</reference>
<comment type="caution">
    <text evidence="1">The sequence shown here is derived from an EMBL/GenBank/DDBJ whole genome shotgun (WGS) entry which is preliminary data.</text>
</comment>
<gene>
    <name evidence="1" type="ORF">LCGC14_3094040</name>
</gene>
<organism evidence="1">
    <name type="scientific">marine sediment metagenome</name>
    <dbReference type="NCBI Taxonomy" id="412755"/>
    <lineage>
        <taxon>unclassified sequences</taxon>
        <taxon>metagenomes</taxon>
        <taxon>ecological metagenomes</taxon>
    </lineage>
</organism>